<dbReference type="EMBL" id="JACXYU010000004">
    <property type="protein sequence ID" value="MBD3931966.1"/>
    <property type="molecule type" value="Genomic_DNA"/>
</dbReference>
<accession>A0A927ID63</accession>
<name>A0A927ID63_9ACTN</name>
<evidence type="ECO:0000313" key="1">
    <source>
        <dbReference type="EMBL" id="MBD3931966.1"/>
    </source>
</evidence>
<dbReference type="Proteomes" id="UP000632289">
    <property type="component" value="Unassembled WGS sequence"/>
</dbReference>
<dbReference type="RefSeq" id="WP_191209274.1">
    <property type="nucleotide sequence ID" value="NZ_BAABKL010000036.1"/>
</dbReference>
<gene>
    <name evidence="1" type="ORF">IF129_10400</name>
</gene>
<organism evidence="1 2">
    <name type="scientific">Streptomyces chumphonensis</name>
    <dbReference type="NCBI Taxonomy" id="1214925"/>
    <lineage>
        <taxon>Bacteria</taxon>
        <taxon>Bacillati</taxon>
        <taxon>Actinomycetota</taxon>
        <taxon>Actinomycetes</taxon>
        <taxon>Kitasatosporales</taxon>
        <taxon>Streptomycetaceae</taxon>
        <taxon>Streptomyces</taxon>
    </lineage>
</organism>
<proteinExistence type="predicted"/>
<dbReference type="AlphaFoldDB" id="A0A927ID63"/>
<keyword evidence="2" id="KW-1185">Reference proteome</keyword>
<evidence type="ECO:0000313" key="2">
    <source>
        <dbReference type="Proteomes" id="UP000632289"/>
    </source>
</evidence>
<sequence>MSTFHEFAAMVAHRHDPHLLDEGPDEQAARIAQRLAAFHATTPLAPAGDTVIDLAGFGTAPMRFVTADDGGYVLLSDVADALGWALHTAHAWADNEYEYALRDQRHADEARGDGRLGYEYMRGVVDLGVWMSIANPEAKPDGLGKRWSTAGDWLVSRDRLPALLLCSPWGHEFANNTMPHWAHTMRKVYGEELRGVAAYNSEGQVIGNAHDDLFRSDLSAEEALRRARRGPALDPEEGQL</sequence>
<reference evidence="1" key="1">
    <citation type="submission" date="2020-09" db="EMBL/GenBank/DDBJ databases">
        <title>Secondary metabolite and genome analysis of marine Streptomyces chumphonensis KK1-2T.</title>
        <authorList>
            <person name="Phongsopitanun W."/>
            <person name="Kanchanasin P."/>
            <person name="Pittayakhajonwut P."/>
            <person name="Suwanborirux K."/>
            <person name="Tanasupawat S."/>
        </authorList>
    </citation>
    <scope>NUCLEOTIDE SEQUENCE</scope>
    <source>
        <strain evidence="1">KK1-2</strain>
    </source>
</reference>
<comment type="caution">
    <text evidence="1">The sequence shown here is derived from an EMBL/GenBank/DDBJ whole genome shotgun (WGS) entry which is preliminary data.</text>
</comment>
<protein>
    <submittedName>
        <fullName evidence="1">Uncharacterized protein</fullName>
    </submittedName>
</protein>